<comment type="pathway">
    <text evidence="3">Lipid metabolism.</text>
</comment>
<evidence type="ECO:0000256" key="8">
    <source>
        <dbReference type="ARBA" id="ARBA00022679"/>
    </source>
</evidence>
<dbReference type="InterPro" id="IPR048254">
    <property type="entry name" value="CDP_ALCOHOL_P_TRANSF_CS"/>
</dbReference>
<dbReference type="PANTHER" id="PTHR14269">
    <property type="entry name" value="CDP-DIACYLGLYCEROL--GLYCEROL-3-PHOSPHATE 3-PHOSPHATIDYLTRANSFERASE-RELATED"/>
    <property type="match status" value="1"/>
</dbReference>
<evidence type="ECO:0000256" key="4">
    <source>
        <dbReference type="ARBA" id="ARBA00010441"/>
    </source>
</evidence>
<dbReference type="RefSeq" id="WP_331255836.1">
    <property type="nucleotide sequence ID" value="NZ_CP133270.1"/>
</dbReference>
<dbReference type="NCBIfam" id="TIGR00560">
    <property type="entry name" value="pgsA"/>
    <property type="match status" value="1"/>
</dbReference>
<evidence type="ECO:0000256" key="14">
    <source>
        <dbReference type="ARBA" id="ARBA00023264"/>
    </source>
</evidence>
<evidence type="ECO:0000313" key="19">
    <source>
        <dbReference type="EMBL" id="WVX67034.1"/>
    </source>
</evidence>
<evidence type="ECO:0000256" key="16">
    <source>
        <dbReference type="NCBIfam" id="TIGR00560"/>
    </source>
</evidence>
<feature type="transmembrane region" description="Helical" evidence="18">
    <location>
        <begin position="75"/>
        <end position="102"/>
    </location>
</feature>
<dbReference type="Pfam" id="PF01066">
    <property type="entry name" value="CDP-OH_P_transf"/>
    <property type="match status" value="1"/>
</dbReference>
<feature type="transmembrane region" description="Helical" evidence="18">
    <location>
        <begin position="156"/>
        <end position="177"/>
    </location>
</feature>
<dbReference type="EC" id="2.7.8.5" evidence="5 16"/>
<evidence type="ECO:0000256" key="5">
    <source>
        <dbReference type="ARBA" id="ARBA00013170"/>
    </source>
</evidence>
<dbReference type="InterPro" id="IPR004570">
    <property type="entry name" value="Phosphatidylglycerol_P_synth"/>
</dbReference>
<evidence type="ECO:0000256" key="7">
    <source>
        <dbReference type="ARBA" id="ARBA00022516"/>
    </source>
</evidence>
<keyword evidence="8 17" id="KW-0808">Transferase</keyword>
<dbReference type="EMBL" id="CP133270">
    <property type="protein sequence ID" value="WVX67034.1"/>
    <property type="molecule type" value="Genomic_DNA"/>
</dbReference>
<feature type="transmembrane region" description="Helical" evidence="18">
    <location>
        <begin position="34"/>
        <end position="54"/>
    </location>
</feature>
<dbReference type="InterPro" id="IPR000462">
    <property type="entry name" value="CDP-OH_P_trans"/>
</dbReference>
<evidence type="ECO:0000256" key="3">
    <source>
        <dbReference type="ARBA" id="ARBA00005189"/>
    </source>
</evidence>
<dbReference type="PIRSF" id="PIRSF000847">
    <property type="entry name" value="Phos_ph_gly_syn"/>
    <property type="match status" value="1"/>
</dbReference>
<sequence>MRTHTNIPNLLTFARLAMVPIVVGLFYLDRPLSNWAAASIFILACITDYLDGYFARTLSQTSDLGRFLDPVADKVLIAATILMLVGFDRIGGLSLIPAVIILCREVLVSGLREFLADTKVPLPVTHLAKWKTGIQMVALSLLIIDDVPGWPLPIDFLGTVGLWIAGFLTVLTGYDYLKAGLQHID</sequence>
<comment type="catalytic activity">
    <reaction evidence="15">
        <text>a CDP-1,2-diacyl-sn-glycerol + sn-glycerol 3-phosphate = a 1,2-diacyl-sn-glycero-3-phospho-(1'-sn-glycero-3'-phosphate) + CMP + H(+)</text>
        <dbReference type="Rhea" id="RHEA:12593"/>
        <dbReference type="ChEBI" id="CHEBI:15378"/>
        <dbReference type="ChEBI" id="CHEBI:57597"/>
        <dbReference type="ChEBI" id="CHEBI:58332"/>
        <dbReference type="ChEBI" id="CHEBI:60110"/>
        <dbReference type="ChEBI" id="CHEBI:60377"/>
        <dbReference type="EC" id="2.7.8.5"/>
    </reaction>
</comment>
<evidence type="ECO:0000256" key="12">
    <source>
        <dbReference type="ARBA" id="ARBA00023136"/>
    </source>
</evidence>
<evidence type="ECO:0000313" key="20">
    <source>
        <dbReference type="Proteomes" id="UP001330434"/>
    </source>
</evidence>
<protein>
    <recommendedName>
        <fullName evidence="6 16">CDP-diacylglycerol--glycerol-3-phosphate 3-phosphatidyltransferase</fullName>
        <ecNumber evidence="5 16">2.7.8.5</ecNumber>
    </recommendedName>
</protein>
<evidence type="ECO:0000256" key="1">
    <source>
        <dbReference type="ARBA" id="ARBA00004141"/>
    </source>
</evidence>
<dbReference type="InterPro" id="IPR050324">
    <property type="entry name" value="CDP-alcohol_PTase-I"/>
</dbReference>
<keyword evidence="11" id="KW-0443">Lipid metabolism</keyword>
<evidence type="ECO:0000256" key="18">
    <source>
        <dbReference type="SAM" id="Phobius"/>
    </source>
</evidence>
<gene>
    <name evidence="19" type="ORF">Bealeia1_01230</name>
</gene>
<dbReference type="PANTHER" id="PTHR14269:SF62">
    <property type="entry name" value="CDP-DIACYLGLYCEROL--GLYCEROL-3-PHOSPHATE 3-PHOSPHATIDYLTRANSFERASE 1, CHLOROPLASTIC"/>
    <property type="match status" value="1"/>
</dbReference>
<dbReference type="PROSITE" id="PS00379">
    <property type="entry name" value="CDP_ALCOHOL_P_TRANSF"/>
    <property type="match status" value="1"/>
</dbReference>
<dbReference type="Proteomes" id="UP001330434">
    <property type="component" value="Chromosome"/>
</dbReference>
<evidence type="ECO:0000256" key="9">
    <source>
        <dbReference type="ARBA" id="ARBA00022692"/>
    </source>
</evidence>
<keyword evidence="12 18" id="KW-0472">Membrane</keyword>
<name>A0ABZ2C8J7_9PROT</name>
<evidence type="ECO:0000256" key="11">
    <source>
        <dbReference type="ARBA" id="ARBA00023098"/>
    </source>
</evidence>
<reference evidence="19 20" key="1">
    <citation type="journal article" date="2024" name="Environ. Microbiol.">
        <title>Novel evolutionary insights on the interactions of the Holosporales (Alphaproteobacteria) with eukaryotic hosts from comparative genomics.</title>
        <authorList>
            <person name="Giovannini M."/>
            <person name="Petroni G."/>
            <person name="Castelli M."/>
        </authorList>
    </citation>
    <scope>NUCLEOTIDE SEQUENCE [LARGE SCALE GENOMIC DNA]</scope>
    <source>
        <strain evidence="19 20">US_Bl 15I1</strain>
    </source>
</reference>
<keyword evidence="9 18" id="KW-0812">Transmembrane</keyword>
<organism evidence="19 20">
    <name type="scientific">Candidatus Bealeia paramacronuclearis</name>
    <dbReference type="NCBI Taxonomy" id="1921001"/>
    <lineage>
        <taxon>Bacteria</taxon>
        <taxon>Pseudomonadati</taxon>
        <taxon>Pseudomonadota</taxon>
        <taxon>Alphaproteobacteria</taxon>
        <taxon>Holosporales</taxon>
        <taxon>Holosporaceae</taxon>
        <taxon>Candidatus Bealeia</taxon>
    </lineage>
</organism>
<keyword evidence="13" id="KW-0594">Phospholipid biosynthesis</keyword>
<comment type="subcellular location">
    <subcellularLocation>
        <location evidence="1">Membrane</location>
        <topology evidence="1">Multi-pass membrane protein</topology>
    </subcellularLocation>
</comment>
<evidence type="ECO:0000256" key="6">
    <source>
        <dbReference type="ARBA" id="ARBA00014944"/>
    </source>
</evidence>
<keyword evidence="20" id="KW-1185">Reference proteome</keyword>
<feature type="transmembrane region" description="Helical" evidence="18">
    <location>
        <begin position="7"/>
        <end position="28"/>
    </location>
</feature>
<evidence type="ECO:0000256" key="2">
    <source>
        <dbReference type="ARBA" id="ARBA00005042"/>
    </source>
</evidence>
<dbReference type="InterPro" id="IPR043130">
    <property type="entry name" value="CDP-OH_PTrfase_TM_dom"/>
</dbReference>
<proteinExistence type="inferred from homology"/>
<dbReference type="Gene3D" id="1.20.120.1760">
    <property type="match status" value="1"/>
</dbReference>
<comment type="pathway">
    <text evidence="2">Phospholipid metabolism; phosphatidylglycerol biosynthesis; phosphatidylglycerol from CDP-diacylglycerol: step 1/2.</text>
</comment>
<accession>A0ABZ2C8J7</accession>
<keyword evidence="7" id="KW-0444">Lipid biosynthesis</keyword>
<evidence type="ECO:0000256" key="10">
    <source>
        <dbReference type="ARBA" id="ARBA00022989"/>
    </source>
</evidence>
<evidence type="ECO:0000256" key="13">
    <source>
        <dbReference type="ARBA" id="ARBA00023209"/>
    </source>
</evidence>
<evidence type="ECO:0000256" key="17">
    <source>
        <dbReference type="RuleBase" id="RU003750"/>
    </source>
</evidence>
<keyword evidence="14" id="KW-1208">Phospholipid metabolism</keyword>
<evidence type="ECO:0000256" key="15">
    <source>
        <dbReference type="ARBA" id="ARBA00048586"/>
    </source>
</evidence>
<comment type="similarity">
    <text evidence="4 17">Belongs to the CDP-alcohol phosphatidyltransferase class-I family.</text>
</comment>
<keyword evidence="10 18" id="KW-1133">Transmembrane helix</keyword>